<dbReference type="NCBIfam" id="TIGR03153">
    <property type="entry name" value="cytochr_NrfH"/>
    <property type="match status" value="1"/>
</dbReference>
<feature type="binding site" description="covalent" evidence="13">
    <location>
        <position position="132"/>
    </location>
    <ligand>
        <name>heme</name>
        <dbReference type="ChEBI" id="CHEBI:30413"/>
        <label>3</label>
    </ligand>
</feature>
<dbReference type="Pfam" id="PF03264">
    <property type="entry name" value="Cytochrom_NNT"/>
    <property type="match status" value="1"/>
</dbReference>
<evidence type="ECO:0000259" key="16">
    <source>
        <dbReference type="Pfam" id="PF03264"/>
    </source>
</evidence>
<accession>K6VTZ3</accession>
<name>K6VTZ3_9MICO</name>
<feature type="binding site" evidence="13">
    <location>
        <position position="80"/>
    </location>
    <ligand>
        <name>a menaquinol</name>
        <dbReference type="ChEBI" id="CHEBI:18151"/>
    </ligand>
</feature>
<feature type="binding site" description="axial binding residue" evidence="14">
    <location>
        <position position="83"/>
    </location>
    <ligand>
        <name>heme</name>
        <dbReference type="ChEBI" id="CHEBI:30413"/>
        <label>2</label>
    </ligand>
    <ligandPart>
        <name>Fe</name>
        <dbReference type="ChEBI" id="CHEBI:18248"/>
    </ligandPart>
</feature>
<comment type="subcellular location">
    <subcellularLocation>
        <location evidence="1">Cell membrane</location>
        <topology evidence="1">Single-pass membrane protein</topology>
    </subcellularLocation>
</comment>
<dbReference type="InterPro" id="IPR036280">
    <property type="entry name" value="Multihaem_cyt_sf"/>
</dbReference>
<comment type="similarity">
    <text evidence="2">Belongs to the NapC/NirT/NrfH family.</text>
</comment>
<dbReference type="PANTHER" id="PTHR30333:SF1">
    <property type="entry name" value="CYTOCHROME C-TYPE PROTEIN NAPC"/>
    <property type="match status" value="1"/>
</dbReference>
<comment type="PTM">
    <text evidence="12">Binds 4 heme groups per subunit.</text>
</comment>
<feature type="binding site" description="covalent" evidence="13">
    <location>
        <position position="58"/>
    </location>
    <ligand>
        <name>heme</name>
        <dbReference type="ChEBI" id="CHEBI:30413"/>
        <label>1</label>
    </ligand>
</feature>
<dbReference type="EMBL" id="BAGZ01000017">
    <property type="protein sequence ID" value="GAB78815.1"/>
    <property type="molecule type" value="Genomic_DNA"/>
</dbReference>
<feature type="binding site" description="axial binding residue" evidence="14">
    <location>
        <position position="162"/>
    </location>
    <ligand>
        <name>heme</name>
        <dbReference type="ChEBI" id="CHEBI:30413"/>
        <label>2</label>
    </ligand>
    <ligandPart>
        <name>Fe</name>
        <dbReference type="ChEBI" id="CHEBI:18248"/>
    </ligandPart>
</feature>
<comment type="cofactor">
    <cofactor evidence="13">
        <name>heme</name>
        <dbReference type="ChEBI" id="CHEBI:30413"/>
    </cofactor>
    <text evidence="13">Binds 4 heme groups per subunit.</text>
</comment>
<evidence type="ECO:0000256" key="3">
    <source>
        <dbReference type="ARBA" id="ARBA00022448"/>
    </source>
</evidence>
<evidence type="ECO:0000256" key="10">
    <source>
        <dbReference type="ARBA" id="ARBA00023004"/>
    </source>
</evidence>
<feature type="binding site" description="covalent" evidence="13">
    <location>
        <position position="129"/>
    </location>
    <ligand>
        <name>heme</name>
        <dbReference type="ChEBI" id="CHEBI:30413"/>
        <label>3</label>
    </ligand>
</feature>
<dbReference type="GO" id="GO:0022900">
    <property type="term" value="P:electron transport chain"/>
    <property type="evidence" value="ECO:0007669"/>
    <property type="project" value="InterPro"/>
</dbReference>
<dbReference type="SUPFAM" id="SSF48695">
    <property type="entry name" value="Multiheme cytochromes"/>
    <property type="match status" value="1"/>
</dbReference>
<gene>
    <name evidence="17" type="primary">nrfH</name>
    <name evidence="17" type="ORF">AUCHE_17_00250</name>
</gene>
<evidence type="ECO:0000256" key="9">
    <source>
        <dbReference type="ARBA" id="ARBA00022989"/>
    </source>
</evidence>
<reference evidence="17 18" key="1">
    <citation type="submission" date="2012-08" db="EMBL/GenBank/DDBJ databases">
        <title>Whole genome shotgun sequence of Austwickia chelonae NBRC 105200.</title>
        <authorList>
            <person name="Yoshida I."/>
            <person name="Hosoyama A."/>
            <person name="Tsuchikane K."/>
            <person name="Katsumata H."/>
            <person name="Ando Y."/>
            <person name="Ohji S."/>
            <person name="Hamada M."/>
            <person name="Tamura T."/>
            <person name="Yamazoe A."/>
            <person name="Yamazaki S."/>
            <person name="Fujita N."/>
        </authorList>
    </citation>
    <scope>NUCLEOTIDE SEQUENCE [LARGE SCALE GENOMIC DNA]</scope>
    <source>
        <strain evidence="17 18">NBRC 105200</strain>
    </source>
</reference>
<dbReference type="InterPro" id="IPR051174">
    <property type="entry name" value="Cytochrome_c-type_ET"/>
</dbReference>
<organism evidence="17 18">
    <name type="scientific">Austwickia chelonae NBRC 105200</name>
    <dbReference type="NCBI Taxonomy" id="1184607"/>
    <lineage>
        <taxon>Bacteria</taxon>
        <taxon>Bacillati</taxon>
        <taxon>Actinomycetota</taxon>
        <taxon>Actinomycetes</taxon>
        <taxon>Micrococcales</taxon>
        <taxon>Dermatophilaceae</taxon>
        <taxon>Austwickia</taxon>
    </lineage>
</organism>
<dbReference type="OrthoDB" id="9782159at2"/>
<evidence type="ECO:0000313" key="17">
    <source>
        <dbReference type="EMBL" id="GAB78815.1"/>
    </source>
</evidence>
<keyword evidence="18" id="KW-1185">Reference proteome</keyword>
<sequence>MVKEILAELRSVFSRPSGWLYAAAVFVVGSLIGVGFFTFGYANGASYLSNDPKACVNCHVMRDQYDGWMKSSHGKVAVCNDCHAPHDIVGKYATKAINGWNHGFAFTTGNFPQNIQITQRNREITEQACLSCHADITSGIRASRPEHSPQVSCISCHRNVGHM</sequence>
<dbReference type="RefSeq" id="WP_006503572.1">
    <property type="nucleotide sequence ID" value="NZ_BAGZ01000017.1"/>
</dbReference>
<keyword evidence="11 15" id="KW-0472">Membrane</keyword>
<evidence type="ECO:0000256" key="14">
    <source>
        <dbReference type="PIRSR" id="PIRSR000013-2"/>
    </source>
</evidence>
<dbReference type="InterPro" id="IPR024717">
    <property type="entry name" value="NapC/NirT/NrfH"/>
</dbReference>
<evidence type="ECO:0000256" key="5">
    <source>
        <dbReference type="ARBA" id="ARBA00022617"/>
    </source>
</evidence>
<dbReference type="GO" id="GO:0009055">
    <property type="term" value="F:electron transfer activity"/>
    <property type="evidence" value="ECO:0007669"/>
    <property type="project" value="TreeGrafter"/>
</dbReference>
<evidence type="ECO:0000256" key="15">
    <source>
        <dbReference type="SAM" id="Phobius"/>
    </source>
</evidence>
<dbReference type="STRING" id="100225.SAMN05421595_0026"/>
<feature type="binding site" description="covalent" evidence="13">
    <location>
        <position position="153"/>
    </location>
    <ligand>
        <name>heme</name>
        <dbReference type="ChEBI" id="CHEBI:30413"/>
        <label>4</label>
    </ligand>
</feature>
<dbReference type="PANTHER" id="PTHR30333">
    <property type="entry name" value="CYTOCHROME C-TYPE PROTEIN"/>
    <property type="match status" value="1"/>
</dbReference>
<evidence type="ECO:0000256" key="8">
    <source>
        <dbReference type="ARBA" id="ARBA00022982"/>
    </source>
</evidence>
<dbReference type="InterPro" id="IPR005126">
    <property type="entry name" value="NapC/NirT_cyt_c_N"/>
</dbReference>
<dbReference type="GO" id="GO:0019333">
    <property type="term" value="P:denitrification pathway"/>
    <property type="evidence" value="ECO:0007669"/>
    <property type="project" value="InterPro"/>
</dbReference>
<dbReference type="eggNOG" id="COG3005">
    <property type="taxonomic scope" value="Bacteria"/>
</dbReference>
<feature type="binding site" evidence="13">
    <location>
        <position position="91"/>
    </location>
    <ligand>
        <name>a menaquinol</name>
        <dbReference type="ChEBI" id="CHEBI:18151"/>
    </ligand>
</feature>
<keyword evidence="9 15" id="KW-1133">Transmembrane helix</keyword>
<dbReference type="Gene3D" id="1.10.3820.10">
    <property type="entry name" value="Di-heme elbow motif domain"/>
    <property type="match status" value="1"/>
</dbReference>
<evidence type="ECO:0000256" key="11">
    <source>
        <dbReference type="ARBA" id="ARBA00023136"/>
    </source>
</evidence>
<keyword evidence="5 12" id="KW-0349">Heme</keyword>
<dbReference type="GO" id="GO:0009061">
    <property type="term" value="P:anaerobic respiration"/>
    <property type="evidence" value="ECO:0007669"/>
    <property type="project" value="TreeGrafter"/>
</dbReference>
<proteinExistence type="inferred from homology"/>
<feature type="transmembrane region" description="Helical" evidence="15">
    <location>
        <begin position="20"/>
        <end position="42"/>
    </location>
</feature>
<keyword evidence="4" id="KW-1003">Cell membrane</keyword>
<dbReference type="Proteomes" id="UP000008495">
    <property type="component" value="Unassembled WGS sequence"/>
</dbReference>
<feature type="binding site" description="covalent" evidence="13">
    <location>
        <position position="156"/>
    </location>
    <ligand>
        <name>heme</name>
        <dbReference type="ChEBI" id="CHEBI:30413"/>
        <label>4</label>
    </ligand>
</feature>
<evidence type="ECO:0000256" key="4">
    <source>
        <dbReference type="ARBA" id="ARBA00022475"/>
    </source>
</evidence>
<feature type="binding site" description="covalent" evidence="13">
    <location>
        <position position="55"/>
    </location>
    <ligand>
        <name>heme</name>
        <dbReference type="ChEBI" id="CHEBI:30413"/>
        <label>1</label>
    </ligand>
</feature>
<dbReference type="GO" id="GO:0020037">
    <property type="term" value="F:heme binding"/>
    <property type="evidence" value="ECO:0007669"/>
    <property type="project" value="InterPro"/>
</dbReference>
<evidence type="ECO:0000313" key="18">
    <source>
        <dbReference type="Proteomes" id="UP000008495"/>
    </source>
</evidence>
<dbReference type="GO" id="GO:0005886">
    <property type="term" value="C:plasma membrane"/>
    <property type="evidence" value="ECO:0007669"/>
    <property type="project" value="UniProtKB-SubCell"/>
</dbReference>
<dbReference type="InterPro" id="IPR038266">
    <property type="entry name" value="NapC/NirT_cytc_sf"/>
</dbReference>
<feature type="binding site" evidence="13">
    <location>
        <position position="82"/>
    </location>
    <ligand>
        <name>a menaquinol</name>
        <dbReference type="ChEBI" id="CHEBI:18151"/>
    </ligand>
</feature>
<keyword evidence="10 12" id="KW-0408">Iron</keyword>
<dbReference type="InterPro" id="IPR017571">
    <property type="entry name" value="NrfH"/>
</dbReference>
<feature type="binding site" description="axial binding residue" evidence="14">
    <location>
        <position position="157"/>
    </location>
    <ligand>
        <name>heme</name>
        <dbReference type="ChEBI" id="CHEBI:30413"/>
        <label>4</label>
    </ligand>
    <ligandPart>
        <name>Fe</name>
        <dbReference type="ChEBI" id="CHEBI:18248"/>
    </ligandPart>
</feature>
<dbReference type="PIRSF" id="PIRSF000013">
    <property type="entry name" value="4_hem_cytochrm_NapC"/>
    <property type="match status" value="1"/>
</dbReference>
<feature type="binding site" description="axial binding residue" evidence="14">
    <location>
        <position position="133"/>
    </location>
    <ligand>
        <name>heme</name>
        <dbReference type="ChEBI" id="CHEBI:30413"/>
        <label>3</label>
    </ligand>
    <ligandPart>
        <name>Fe</name>
        <dbReference type="ChEBI" id="CHEBI:18248"/>
    </ligandPart>
</feature>
<comment type="caution">
    <text evidence="17">The sequence shown here is derived from an EMBL/GenBank/DDBJ whole genome shotgun (WGS) entry which is preliminary data.</text>
</comment>
<feature type="binding site" description="covalent" evidence="13">
    <location>
        <position position="79"/>
    </location>
    <ligand>
        <name>heme</name>
        <dbReference type="ChEBI" id="CHEBI:30413"/>
        <label>2</label>
    </ligand>
</feature>
<evidence type="ECO:0000256" key="2">
    <source>
        <dbReference type="ARBA" id="ARBA00007395"/>
    </source>
</evidence>
<protein>
    <recommendedName>
        <fullName evidence="12">Cytochrome c-type protein</fullName>
    </recommendedName>
</protein>
<feature type="domain" description="NapC/NirT cytochrome c N-terminal" evidence="16">
    <location>
        <begin position="22"/>
        <end position="162"/>
    </location>
</feature>
<evidence type="ECO:0000256" key="12">
    <source>
        <dbReference type="PIRNR" id="PIRNR000013"/>
    </source>
</evidence>
<evidence type="ECO:0000256" key="1">
    <source>
        <dbReference type="ARBA" id="ARBA00004162"/>
    </source>
</evidence>
<dbReference type="GO" id="GO:0046872">
    <property type="term" value="F:metal ion binding"/>
    <property type="evidence" value="ECO:0007669"/>
    <property type="project" value="UniProtKB-KW"/>
</dbReference>
<feature type="binding site" description="axial binding residue" evidence="14">
    <location>
        <position position="61"/>
    </location>
    <ligand>
        <name>heme</name>
        <dbReference type="ChEBI" id="CHEBI:30413"/>
        <label>1</label>
    </ligand>
    <ligandPart>
        <name>Fe</name>
        <dbReference type="ChEBI" id="CHEBI:18248"/>
    </ligandPart>
</feature>
<keyword evidence="7 12" id="KW-0479">Metal-binding</keyword>
<evidence type="ECO:0000256" key="7">
    <source>
        <dbReference type="ARBA" id="ARBA00022723"/>
    </source>
</evidence>
<keyword evidence="3 12" id="KW-0813">Transport</keyword>
<dbReference type="AlphaFoldDB" id="K6VTZ3"/>
<evidence type="ECO:0000256" key="13">
    <source>
        <dbReference type="PIRSR" id="PIRSR000013-1"/>
    </source>
</evidence>
<keyword evidence="6 15" id="KW-0812">Transmembrane</keyword>
<evidence type="ECO:0000256" key="6">
    <source>
        <dbReference type="ARBA" id="ARBA00022692"/>
    </source>
</evidence>
<keyword evidence="8 12" id="KW-0249">Electron transport</keyword>